<dbReference type="AlphaFoldDB" id="X1AUA8"/>
<gene>
    <name evidence="1" type="ORF">S01H4_05859</name>
</gene>
<dbReference type="EMBL" id="BART01001740">
    <property type="protein sequence ID" value="GAG72882.1"/>
    <property type="molecule type" value="Genomic_DNA"/>
</dbReference>
<organism evidence="1">
    <name type="scientific">marine sediment metagenome</name>
    <dbReference type="NCBI Taxonomy" id="412755"/>
    <lineage>
        <taxon>unclassified sequences</taxon>
        <taxon>metagenomes</taxon>
        <taxon>ecological metagenomes</taxon>
    </lineage>
</organism>
<accession>X1AUA8</accession>
<sequence>MIGQVKKPIEEILDYLDCKKKIVIYGCGGCATVFHTGGEPEVKEMSNILIENGKEVLAAVTPPFGEFTCYAPWSKKRMASYKKQINDCDAVPMLCCGDGLQVVREYILKDEFGLTKPIYPATNPIGHMGGGPSLFKEKCQEYS</sequence>
<evidence type="ECO:0008006" key="2">
    <source>
        <dbReference type="Google" id="ProtNLM"/>
    </source>
</evidence>
<reference evidence="1" key="1">
    <citation type="journal article" date="2014" name="Front. Microbiol.">
        <title>High frequency of phylogenetically diverse reductive dehalogenase-homologous genes in deep subseafloor sedimentary metagenomes.</title>
        <authorList>
            <person name="Kawai M."/>
            <person name="Futagami T."/>
            <person name="Toyoda A."/>
            <person name="Takaki Y."/>
            <person name="Nishi S."/>
            <person name="Hori S."/>
            <person name="Arai W."/>
            <person name="Tsubouchi T."/>
            <person name="Morono Y."/>
            <person name="Uchiyama I."/>
            <person name="Ito T."/>
            <person name="Fujiyama A."/>
            <person name="Inagaki F."/>
            <person name="Takami H."/>
        </authorList>
    </citation>
    <scope>NUCLEOTIDE SEQUENCE</scope>
    <source>
        <strain evidence="1">Expedition CK06-06</strain>
    </source>
</reference>
<protein>
    <recommendedName>
        <fullName evidence="2">5,10-methylenetetrahydrofolate reductase</fullName>
    </recommendedName>
</protein>
<feature type="non-terminal residue" evidence="1">
    <location>
        <position position="143"/>
    </location>
</feature>
<proteinExistence type="predicted"/>
<evidence type="ECO:0000313" key="1">
    <source>
        <dbReference type="EMBL" id="GAG72882.1"/>
    </source>
</evidence>
<comment type="caution">
    <text evidence="1">The sequence shown here is derived from an EMBL/GenBank/DDBJ whole genome shotgun (WGS) entry which is preliminary data.</text>
</comment>
<name>X1AUA8_9ZZZZ</name>